<feature type="non-terminal residue" evidence="1">
    <location>
        <position position="54"/>
    </location>
</feature>
<dbReference type="EMBL" id="BARS01045763">
    <property type="protein sequence ID" value="GAG36281.1"/>
    <property type="molecule type" value="Genomic_DNA"/>
</dbReference>
<protein>
    <submittedName>
        <fullName evidence="1">Uncharacterized protein</fullName>
    </submittedName>
</protein>
<reference evidence="1" key="1">
    <citation type="journal article" date="2014" name="Front. Microbiol.">
        <title>High frequency of phylogenetically diverse reductive dehalogenase-homologous genes in deep subseafloor sedimentary metagenomes.</title>
        <authorList>
            <person name="Kawai M."/>
            <person name="Futagami T."/>
            <person name="Toyoda A."/>
            <person name="Takaki Y."/>
            <person name="Nishi S."/>
            <person name="Hori S."/>
            <person name="Arai W."/>
            <person name="Tsubouchi T."/>
            <person name="Morono Y."/>
            <person name="Uchiyama I."/>
            <person name="Ito T."/>
            <person name="Fujiyama A."/>
            <person name="Inagaki F."/>
            <person name="Takami H."/>
        </authorList>
    </citation>
    <scope>NUCLEOTIDE SEQUENCE</scope>
    <source>
        <strain evidence="1">Expedition CK06-06</strain>
    </source>
</reference>
<dbReference type="AlphaFoldDB" id="X0YHH1"/>
<name>X0YHH1_9ZZZZ</name>
<accession>X0YHH1</accession>
<sequence>MVKELEEIYDDFVYLSKDSAFTYDDGSNWDTPKETDWCPGTNYYYTYPQQGWQC</sequence>
<evidence type="ECO:0000313" key="1">
    <source>
        <dbReference type="EMBL" id="GAG36281.1"/>
    </source>
</evidence>
<comment type="caution">
    <text evidence="1">The sequence shown here is derived from an EMBL/GenBank/DDBJ whole genome shotgun (WGS) entry which is preliminary data.</text>
</comment>
<gene>
    <name evidence="1" type="ORF">S01H1_68970</name>
</gene>
<proteinExistence type="predicted"/>
<organism evidence="1">
    <name type="scientific">marine sediment metagenome</name>
    <dbReference type="NCBI Taxonomy" id="412755"/>
    <lineage>
        <taxon>unclassified sequences</taxon>
        <taxon>metagenomes</taxon>
        <taxon>ecological metagenomes</taxon>
    </lineage>
</organism>